<dbReference type="eggNOG" id="COG0270">
    <property type="taxonomic scope" value="Bacteria"/>
</dbReference>
<evidence type="ECO:0000256" key="5">
    <source>
        <dbReference type="PROSITE-ProRule" id="PRU01016"/>
    </source>
</evidence>
<keyword evidence="4" id="KW-0680">Restriction system</keyword>
<dbReference type="Gene3D" id="3.40.50.150">
    <property type="entry name" value="Vaccinia Virus protein VP39"/>
    <property type="match status" value="1"/>
</dbReference>
<keyword evidence="3 5" id="KW-0949">S-adenosyl-L-methionine</keyword>
<evidence type="ECO:0000256" key="3">
    <source>
        <dbReference type="ARBA" id="ARBA00022691"/>
    </source>
</evidence>
<dbReference type="GO" id="GO:0032259">
    <property type="term" value="P:methylation"/>
    <property type="evidence" value="ECO:0007669"/>
    <property type="project" value="UniProtKB-KW"/>
</dbReference>
<dbReference type="Proteomes" id="UP000003959">
    <property type="component" value="Unassembled WGS sequence"/>
</dbReference>
<dbReference type="PANTHER" id="PTHR10629:SF52">
    <property type="entry name" value="DNA (CYTOSINE-5)-METHYLTRANSFERASE 1"/>
    <property type="match status" value="1"/>
</dbReference>
<dbReference type="GO" id="GO:0003677">
    <property type="term" value="F:DNA binding"/>
    <property type="evidence" value="ECO:0007669"/>
    <property type="project" value="TreeGrafter"/>
</dbReference>
<name>F4XNT6_9CYAN</name>
<dbReference type="REBASE" id="42637">
    <property type="entry name" value="M.Lma3LORF25280P"/>
</dbReference>
<dbReference type="InterPro" id="IPR029063">
    <property type="entry name" value="SAM-dependent_MTases_sf"/>
</dbReference>
<protein>
    <recommendedName>
        <fullName evidence="7">Cytosine-specific methyltransferase</fullName>
        <ecNumber evidence="7">2.1.1.37</ecNumber>
    </recommendedName>
</protein>
<comment type="catalytic activity">
    <reaction evidence="7">
        <text>a 2'-deoxycytidine in DNA + S-adenosyl-L-methionine = a 5-methyl-2'-deoxycytidine in DNA + S-adenosyl-L-homocysteine + H(+)</text>
        <dbReference type="Rhea" id="RHEA:13681"/>
        <dbReference type="Rhea" id="RHEA-COMP:11369"/>
        <dbReference type="Rhea" id="RHEA-COMP:11370"/>
        <dbReference type="ChEBI" id="CHEBI:15378"/>
        <dbReference type="ChEBI" id="CHEBI:57856"/>
        <dbReference type="ChEBI" id="CHEBI:59789"/>
        <dbReference type="ChEBI" id="CHEBI:85452"/>
        <dbReference type="ChEBI" id="CHEBI:85454"/>
        <dbReference type="EC" id="2.1.1.37"/>
    </reaction>
</comment>
<dbReference type="PRINTS" id="PR00105">
    <property type="entry name" value="C5METTRFRASE"/>
</dbReference>
<dbReference type="SUPFAM" id="SSF53335">
    <property type="entry name" value="S-adenosyl-L-methionine-dependent methyltransferases"/>
    <property type="match status" value="1"/>
</dbReference>
<dbReference type="InterPro" id="IPR050390">
    <property type="entry name" value="C5-Methyltransferase"/>
</dbReference>
<dbReference type="PROSITE" id="PS51679">
    <property type="entry name" value="SAM_MT_C5"/>
    <property type="match status" value="1"/>
</dbReference>
<proteinExistence type="inferred from homology"/>
<evidence type="ECO:0000313" key="9">
    <source>
        <dbReference type="Proteomes" id="UP000003959"/>
    </source>
</evidence>
<dbReference type="GO" id="GO:0003886">
    <property type="term" value="F:DNA (cytosine-5-)-methyltransferase activity"/>
    <property type="evidence" value="ECO:0007669"/>
    <property type="project" value="UniProtKB-EC"/>
</dbReference>
<dbReference type="InterPro" id="IPR001525">
    <property type="entry name" value="C5_MeTfrase"/>
</dbReference>
<dbReference type="EC" id="2.1.1.37" evidence="7"/>
<keyword evidence="9" id="KW-1185">Reference proteome</keyword>
<reference evidence="9" key="1">
    <citation type="journal article" date="2011" name="Proc. Natl. Acad. Sci. U.S.A.">
        <title>Genomic insights into the physiology and ecology of the marine filamentous cyanobacterium Lyngbya majuscula.</title>
        <authorList>
            <person name="Jones A.C."/>
            <person name="Monroe E.A."/>
            <person name="Podell S."/>
            <person name="Hess W.R."/>
            <person name="Klages S."/>
            <person name="Esquenazi E."/>
            <person name="Niessen S."/>
            <person name="Hoover H."/>
            <person name="Rothmann M."/>
            <person name="Lasken R.S."/>
            <person name="Yates J.R.III."/>
            <person name="Reinhardt R."/>
            <person name="Kube M."/>
            <person name="Burkart M.D."/>
            <person name="Allen E.E."/>
            <person name="Dorrestein P.C."/>
            <person name="Gerwick W.H."/>
            <person name="Gerwick L."/>
        </authorList>
    </citation>
    <scope>NUCLEOTIDE SEQUENCE [LARGE SCALE GENOMIC DNA]</scope>
    <source>
        <strain evidence="9">3L</strain>
    </source>
</reference>
<dbReference type="OrthoDB" id="9813719at2"/>
<evidence type="ECO:0000256" key="2">
    <source>
        <dbReference type="ARBA" id="ARBA00022679"/>
    </source>
</evidence>
<comment type="similarity">
    <text evidence="5 6">Belongs to the class I-like SAM-binding methyltransferase superfamily. C5-methyltransferase family.</text>
</comment>
<dbReference type="EMBL" id="GL890841">
    <property type="protein sequence ID" value="EGJ33707.1"/>
    <property type="molecule type" value="Genomic_DNA"/>
</dbReference>
<dbReference type="NCBIfam" id="TIGR00675">
    <property type="entry name" value="dcm"/>
    <property type="match status" value="1"/>
</dbReference>
<evidence type="ECO:0000313" key="8">
    <source>
        <dbReference type="EMBL" id="EGJ33707.1"/>
    </source>
</evidence>
<dbReference type="GO" id="GO:0044027">
    <property type="term" value="P:negative regulation of gene expression via chromosomal CpG island methylation"/>
    <property type="evidence" value="ECO:0007669"/>
    <property type="project" value="TreeGrafter"/>
</dbReference>
<dbReference type="Gene3D" id="3.90.120.10">
    <property type="entry name" value="DNA Methylase, subunit A, domain 2"/>
    <property type="match status" value="1"/>
</dbReference>
<feature type="active site" evidence="5">
    <location>
        <position position="107"/>
    </location>
</feature>
<sequence length="450" mass="50235">MVNKILLSYLADAYSLRTSLEVDQLMKHTAISLFCGAGGCSLGFKQAGYSIVYANDKDAAAVETYRINFTESLCSNEDIDNLDFGQVLSEIVMKPGELDILIGGPPCQGFSTAGSRFWDDPRNNLLKQYVKALTILNPKWFIMENVEGLLTSNKGKYVYEAAKAFIELGYWIRIEKIYSQEYGIPQRRKRVLIIGNRLGHDFRIPAPKFQVSGQLFRNSDITISHAINSLPPATKDKGTLLTPLTSPPQDDFDSFLRGNATQISDHYYPSINGIQLQRITALKPGQTMKDLPEELQHESFKKRANRRVADGMPTEKRGGAPSGLKRLMGNEPSLTITGAATRELIHPVENRPLTIREAARIQTFPDDFVFCGNASQKIQQIGNAIPPILARVFAEHIRDNYGFEGDQENPGRMLGFLLTKAEAMSPALKNTEILLNSLMENKIHQYTLFG</sequence>
<dbReference type="RefSeq" id="WP_008181606.1">
    <property type="nucleotide sequence ID" value="NZ_GL890841.1"/>
</dbReference>
<accession>F4XNT6</accession>
<dbReference type="InterPro" id="IPR018117">
    <property type="entry name" value="C5_DNA_meth_AS"/>
</dbReference>
<dbReference type="HOGENOM" id="CLU_006958_2_4_3"/>
<dbReference type="Pfam" id="PF00145">
    <property type="entry name" value="DNA_methylase"/>
    <property type="match status" value="1"/>
</dbReference>
<evidence type="ECO:0000256" key="1">
    <source>
        <dbReference type="ARBA" id="ARBA00022603"/>
    </source>
</evidence>
<dbReference type="GO" id="GO:0009307">
    <property type="term" value="P:DNA restriction-modification system"/>
    <property type="evidence" value="ECO:0007669"/>
    <property type="project" value="UniProtKB-KW"/>
</dbReference>
<evidence type="ECO:0000256" key="7">
    <source>
        <dbReference type="RuleBase" id="RU000417"/>
    </source>
</evidence>
<dbReference type="AlphaFoldDB" id="F4XNT6"/>
<gene>
    <name evidence="8" type="ORF">LYNGBM3L_25280</name>
</gene>
<keyword evidence="2 5" id="KW-0808">Transferase</keyword>
<evidence type="ECO:0000256" key="6">
    <source>
        <dbReference type="RuleBase" id="RU000416"/>
    </source>
</evidence>
<evidence type="ECO:0000256" key="4">
    <source>
        <dbReference type="ARBA" id="ARBA00022747"/>
    </source>
</evidence>
<dbReference type="PROSITE" id="PS00094">
    <property type="entry name" value="C5_MTASE_1"/>
    <property type="match status" value="1"/>
</dbReference>
<dbReference type="PANTHER" id="PTHR10629">
    <property type="entry name" value="CYTOSINE-SPECIFIC METHYLTRANSFERASE"/>
    <property type="match status" value="1"/>
</dbReference>
<organism evidence="8 9">
    <name type="scientific">Moorena producens 3L</name>
    <dbReference type="NCBI Taxonomy" id="489825"/>
    <lineage>
        <taxon>Bacteria</taxon>
        <taxon>Bacillati</taxon>
        <taxon>Cyanobacteriota</taxon>
        <taxon>Cyanophyceae</taxon>
        <taxon>Coleofasciculales</taxon>
        <taxon>Coleofasciculaceae</taxon>
        <taxon>Moorena</taxon>
    </lineage>
</organism>
<keyword evidence="1 5" id="KW-0489">Methyltransferase</keyword>